<dbReference type="Gene3D" id="3.30.40.10">
    <property type="entry name" value="Zinc/RING finger domain, C3HC4 (zinc finger)"/>
    <property type="match status" value="1"/>
</dbReference>
<dbReference type="InParanoid" id="A0A4W3GBD6"/>
<proteinExistence type="predicted"/>
<reference evidence="7" key="4">
    <citation type="submission" date="2025-08" db="UniProtKB">
        <authorList>
            <consortium name="Ensembl"/>
        </authorList>
    </citation>
    <scope>IDENTIFICATION</scope>
</reference>
<accession>A0A4W3GBD6</accession>
<evidence type="ECO:0000256" key="4">
    <source>
        <dbReference type="ARBA" id="ARBA00022833"/>
    </source>
</evidence>
<dbReference type="PANTHER" id="PTHR11210">
    <property type="entry name" value="RING BOX"/>
    <property type="match status" value="1"/>
</dbReference>
<name>A0A4W3GBD6_CALMI</name>
<dbReference type="AlphaFoldDB" id="A0A4W3GBD6"/>
<evidence type="ECO:0000256" key="2">
    <source>
        <dbReference type="ARBA" id="ARBA00022771"/>
    </source>
</evidence>
<dbReference type="Pfam" id="PF12861">
    <property type="entry name" value="zf-ANAPC11"/>
    <property type="match status" value="1"/>
</dbReference>
<dbReference type="GO" id="GO:0031145">
    <property type="term" value="P:anaphase-promoting complex-dependent catabolic process"/>
    <property type="evidence" value="ECO:0007669"/>
    <property type="project" value="InterPro"/>
</dbReference>
<dbReference type="GO" id="GO:0005680">
    <property type="term" value="C:anaphase-promoting complex"/>
    <property type="evidence" value="ECO:0007669"/>
    <property type="project" value="InterPro"/>
</dbReference>
<keyword evidence="8" id="KW-1185">Reference proteome</keyword>
<evidence type="ECO:0000313" key="8">
    <source>
        <dbReference type="Proteomes" id="UP000314986"/>
    </source>
</evidence>
<reference evidence="8" key="1">
    <citation type="journal article" date="2006" name="Science">
        <title>Ancient noncoding elements conserved in the human genome.</title>
        <authorList>
            <person name="Venkatesh B."/>
            <person name="Kirkness E.F."/>
            <person name="Loh Y.H."/>
            <person name="Halpern A.L."/>
            <person name="Lee A.P."/>
            <person name="Johnson J."/>
            <person name="Dandona N."/>
            <person name="Viswanathan L.D."/>
            <person name="Tay A."/>
            <person name="Venter J.C."/>
            <person name="Strausberg R.L."/>
            <person name="Brenner S."/>
        </authorList>
    </citation>
    <scope>NUCLEOTIDE SEQUENCE [LARGE SCALE GENOMIC DNA]</scope>
</reference>
<dbReference type="InterPro" id="IPR024991">
    <property type="entry name" value="RING-H2_APC11"/>
</dbReference>
<dbReference type="GO" id="GO:0061630">
    <property type="term" value="F:ubiquitin protein ligase activity"/>
    <property type="evidence" value="ECO:0007669"/>
    <property type="project" value="InterPro"/>
</dbReference>
<reference evidence="8" key="3">
    <citation type="journal article" date="2014" name="Nature">
        <title>Elephant shark genome provides unique insights into gnathostome evolution.</title>
        <authorList>
            <consortium name="International Elephant Shark Genome Sequencing Consortium"/>
            <person name="Venkatesh B."/>
            <person name="Lee A.P."/>
            <person name="Ravi V."/>
            <person name="Maurya A.K."/>
            <person name="Lian M.M."/>
            <person name="Swann J.B."/>
            <person name="Ohta Y."/>
            <person name="Flajnik M.F."/>
            <person name="Sutoh Y."/>
            <person name="Kasahara M."/>
            <person name="Hoon S."/>
            <person name="Gangu V."/>
            <person name="Roy S.W."/>
            <person name="Irimia M."/>
            <person name="Korzh V."/>
            <person name="Kondrychyn I."/>
            <person name="Lim Z.W."/>
            <person name="Tay B.H."/>
            <person name="Tohari S."/>
            <person name="Kong K.W."/>
            <person name="Ho S."/>
            <person name="Lorente-Galdos B."/>
            <person name="Quilez J."/>
            <person name="Marques-Bonet T."/>
            <person name="Raney B.J."/>
            <person name="Ingham P.W."/>
            <person name="Tay A."/>
            <person name="Hillier L.W."/>
            <person name="Minx P."/>
            <person name="Boehm T."/>
            <person name="Wilson R.K."/>
            <person name="Brenner S."/>
            <person name="Warren W.C."/>
        </authorList>
    </citation>
    <scope>NUCLEOTIDE SEQUENCE [LARGE SCALE GENOMIC DNA]</scope>
</reference>
<evidence type="ECO:0000256" key="3">
    <source>
        <dbReference type="ARBA" id="ARBA00022786"/>
    </source>
</evidence>
<dbReference type="GeneTree" id="ENSGT01140000284103"/>
<keyword evidence="1" id="KW-0479">Metal-binding</keyword>
<organism evidence="7 8">
    <name type="scientific">Callorhinchus milii</name>
    <name type="common">Ghost shark</name>
    <dbReference type="NCBI Taxonomy" id="7868"/>
    <lineage>
        <taxon>Eukaryota</taxon>
        <taxon>Metazoa</taxon>
        <taxon>Chordata</taxon>
        <taxon>Craniata</taxon>
        <taxon>Vertebrata</taxon>
        <taxon>Chondrichthyes</taxon>
        <taxon>Holocephali</taxon>
        <taxon>Chimaeriformes</taxon>
        <taxon>Callorhinchidae</taxon>
        <taxon>Callorhinchus</taxon>
    </lineage>
</organism>
<protein>
    <recommendedName>
        <fullName evidence="6">Anaphase-promoting complex subunit 11 RING-H2 finger domain-containing protein</fullName>
    </recommendedName>
</protein>
<keyword evidence="2" id="KW-0863">Zinc-finger</keyword>
<sequence>MRVKVKRWNAIATWFWVANDENCGICRMAFNGCCPDCECQTGAPGPPVPGFMTTVIIIRIITALILACGTAPRPVLEASPSAFAGYAVKVTLFVGPNEALDSFLRPLPPPPPTTPT</sequence>
<dbReference type="SUPFAM" id="SSF57850">
    <property type="entry name" value="RING/U-box"/>
    <property type="match status" value="1"/>
</dbReference>
<dbReference type="STRING" id="7868.ENSCMIP00000000556"/>
<evidence type="ECO:0000313" key="7">
    <source>
        <dbReference type="Ensembl" id="ENSCMIP00000000556.1"/>
    </source>
</evidence>
<evidence type="ECO:0000256" key="1">
    <source>
        <dbReference type="ARBA" id="ARBA00022723"/>
    </source>
</evidence>
<reference evidence="7" key="5">
    <citation type="submission" date="2025-09" db="UniProtKB">
        <authorList>
            <consortium name="Ensembl"/>
        </authorList>
    </citation>
    <scope>IDENTIFICATION</scope>
</reference>
<dbReference type="GO" id="GO:0097602">
    <property type="term" value="F:cullin family protein binding"/>
    <property type="evidence" value="ECO:0007669"/>
    <property type="project" value="InterPro"/>
</dbReference>
<keyword evidence="3" id="KW-0833">Ubl conjugation pathway</keyword>
<keyword evidence="4" id="KW-0862">Zinc</keyword>
<keyword evidence="5" id="KW-0131">Cell cycle</keyword>
<dbReference type="Proteomes" id="UP000314986">
    <property type="component" value="Unassembled WGS sequence"/>
</dbReference>
<dbReference type="InterPro" id="IPR013083">
    <property type="entry name" value="Znf_RING/FYVE/PHD"/>
</dbReference>
<feature type="domain" description="Anaphase-promoting complex subunit 11 RING-H2 finger" evidence="6">
    <location>
        <begin position="20"/>
        <end position="39"/>
    </location>
</feature>
<dbReference type="InterPro" id="IPR051031">
    <property type="entry name" value="RING-box_E3_Ubiquitin_Ligase"/>
</dbReference>
<reference evidence="8" key="2">
    <citation type="journal article" date="2007" name="PLoS Biol.">
        <title>Survey sequencing and comparative analysis of the elephant shark (Callorhinchus milii) genome.</title>
        <authorList>
            <person name="Venkatesh B."/>
            <person name="Kirkness E.F."/>
            <person name="Loh Y.H."/>
            <person name="Halpern A.L."/>
            <person name="Lee A.P."/>
            <person name="Johnson J."/>
            <person name="Dandona N."/>
            <person name="Viswanathan L.D."/>
            <person name="Tay A."/>
            <person name="Venter J.C."/>
            <person name="Strausberg R.L."/>
            <person name="Brenner S."/>
        </authorList>
    </citation>
    <scope>NUCLEOTIDE SEQUENCE [LARGE SCALE GENOMIC DNA]</scope>
</reference>
<dbReference type="GO" id="GO:0008270">
    <property type="term" value="F:zinc ion binding"/>
    <property type="evidence" value="ECO:0007669"/>
    <property type="project" value="UniProtKB-KW"/>
</dbReference>
<evidence type="ECO:0000256" key="5">
    <source>
        <dbReference type="ARBA" id="ARBA00023306"/>
    </source>
</evidence>
<evidence type="ECO:0000259" key="6">
    <source>
        <dbReference type="Pfam" id="PF12861"/>
    </source>
</evidence>
<dbReference type="Ensembl" id="ENSCMIT00000000601.1">
    <property type="protein sequence ID" value="ENSCMIP00000000556.1"/>
    <property type="gene ID" value="ENSCMIG00000000406.1"/>
</dbReference>